<dbReference type="PANTHER" id="PTHR47894:SF1">
    <property type="entry name" value="HTH-TYPE TRANSCRIPTIONAL REGULATOR VQSM"/>
    <property type="match status" value="1"/>
</dbReference>
<reference evidence="5 6" key="1">
    <citation type="submission" date="2017-11" db="EMBL/GenBank/DDBJ databases">
        <title>Draft genome sequence of environmental isolate Aeromonas cavernicola sp. nov. MDC 2508.</title>
        <authorList>
            <person name="Colston S.M."/>
            <person name="Navarro A."/>
            <person name="Martinez-Murcia A.J."/>
            <person name="Graf J."/>
        </authorList>
    </citation>
    <scope>NUCLEOTIDE SEQUENCE [LARGE SCALE GENOMIC DNA]</scope>
    <source>
        <strain evidence="5 6">MDC 2508</strain>
    </source>
</reference>
<protein>
    <submittedName>
        <fullName evidence="5">AraC family transcriptional regulator</fullName>
    </submittedName>
</protein>
<dbReference type="AlphaFoldDB" id="A0A2H9U1A1"/>
<organism evidence="5 6">
    <name type="scientific">Aeromonas cavernicola</name>
    <dbReference type="NCBI Taxonomy" id="1006623"/>
    <lineage>
        <taxon>Bacteria</taxon>
        <taxon>Pseudomonadati</taxon>
        <taxon>Pseudomonadota</taxon>
        <taxon>Gammaproteobacteria</taxon>
        <taxon>Aeromonadales</taxon>
        <taxon>Aeromonadaceae</taxon>
        <taxon>Aeromonas</taxon>
    </lineage>
</organism>
<dbReference type="PROSITE" id="PS01124">
    <property type="entry name" value="HTH_ARAC_FAMILY_2"/>
    <property type="match status" value="1"/>
</dbReference>
<evidence type="ECO:0000313" key="6">
    <source>
        <dbReference type="Proteomes" id="UP000235861"/>
    </source>
</evidence>
<dbReference type="PANTHER" id="PTHR47894">
    <property type="entry name" value="HTH-TYPE TRANSCRIPTIONAL REGULATOR GADX"/>
    <property type="match status" value="1"/>
</dbReference>
<keyword evidence="6" id="KW-1185">Reference proteome</keyword>
<evidence type="ECO:0000256" key="3">
    <source>
        <dbReference type="ARBA" id="ARBA00023163"/>
    </source>
</evidence>
<dbReference type="OrthoDB" id="5582699at2"/>
<dbReference type="InterPro" id="IPR018060">
    <property type="entry name" value="HTH_AraC"/>
</dbReference>
<comment type="caution">
    <text evidence="5">The sequence shown here is derived from an EMBL/GenBank/DDBJ whole genome shotgun (WGS) entry which is preliminary data.</text>
</comment>
<evidence type="ECO:0000256" key="2">
    <source>
        <dbReference type="ARBA" id="ARBA00023125"/>
    </source>
</evidence>
<dbReference type="GO" id="GO:0000976">
    <property type="term" value="F:transcription cis-regulatory region binding"/>
    <property type="evidence" value="ECO:0007669"/>
    <property type="project" value="TreeGrafter"/>
</dbReference>
<dbReference type="SUPFAM" id="SSF46689">
    <property type="entry name" value="Homeodomain-like"/>
    <property type="match status" value="1"/>
</dbReference>
<name>A0A2H9U1A1_9GAMM</name>
<keyword evidence="2" id="KW-0238">DNA-binding</keyword>
<dbReference type="Gene3D" id="1.10.10.60">
    <property type="entry name" value="Homeodomain-like"/>
    <property type="match status" value="1"/>
</dbReference>
<sequence>MQEPQLTTLHVVSCALDYLSEQAPHSAREQIAATLLANSGITLADLHSGEVRITRQQELTVCANGLASCPDLGLILGQRMHISAYGLLGYAAISCATLADALQLMFRYPALLGTYFQLQLHVEGELAWISASHYQQRADLLRFNIEMCLASLQQMCSDLVGRPLPIRAAEFTLPAPPYRNRYRDCFGDRLCFAAKRDGFAFDSQLLATPLPLANPVTHSEMVARCRQLDGEFNTNRHWLYRARTLLAGQLAHAPRLEQLAEQMHCSPRTLRRRLKGMGTSYQAQLDELRFEQAKQLLAEPSHAIYHIAKRLGFSESASFRHAFLRWSGVTPRQYRQY</sequence>
<dbReference type="SMART" id="SM00342">
    <property type="entry name" value="HTH_ARAC"/>
    <property type="match status" value="1"/>
</dbReference>
<keyword evidence="3" id="KW-0804">Transcription</keyword>
<dbReference type="Pfam" id="PF12833">
    <property type="entry name" value="HTH_18"/>
    <property type="match status" value="1"/>
</dbReference>
<evidence type="ECO:0000313" key="5">
    <source>
        <dbReference type="EMBL" id="PJG57783.1"/>
    </source>
</evidence>
<evidence type="ECO:0000259" key="4">
    <source>
        <dbReference type="PROSITE" id="PS01124"/>
    </source>
</evidence>
<dbReference type="InterPro" id="IPR009057">
    <property type="entry name" value="Homeodomain-like_sf"/>
</dbReference>
<dbReference type="Pfam" id="PF12625">
    <property type="entry name" value="Arabinose_bd"/>
    <property type="match status" value="1"/>
</dbReference>
<dbReference type="InterPro" id="IPR032687">
    <property type="entry name" value="AraC-type_N"/>
</dbReference>
<dbReference type="Proteomes" id="UP000235861">
    <property type="component" value="Unassembled WGS sequence"/>
</dbReference>
<dbReference type="GO" id="GO:0005829">
    <property type="term" value="C:cytosol"/>
    <property type="evidence" value="ECO:0007669"/>
    <property type="project" value="TreeGrafter"/>
</dbReference>
<proteinExistence type="predicted"/>
<gene>
    <name evidence="5" type="ORF">CUC53_16130</name>
</gene>
<dbReference type="RefSeq" id="WP_100295077.1">
    <property type="nucleotide sequence ID" value="NZ_PGGC01000170.1"/>
</dbReference>
<accession>A0A2H9U1A1</accession>
<keyword evidence="1" id="KW-0805">Transcription regulation</keyword>
<feature type="domain" description="HTH araC/xylS-type" evidence="4">
    <location>
        <begin position="240"/>
        <end position="337"/>
    </location>
</feature>
<evidence type="ECO:0000256" key="1">
    <source>
        <dbReference type="ARBA" id="ARBA00023015"/>
    </source>
</evidence>
<dbReference type="EMBL" id="PGGC01000170">
    <property type="protein sequence ID" value="PJG57783.1"/>
    <property type="molecule type" value="Genomic_DNA"/>
</dbReference>
<dbReference type="GO" id="GO:0003700">
    <property type="term" value="F:DNA-binding transcription factor activity"/>
    <property type="evidence" value="ECO:0007669"/>
    <property type="project" value="InterPro"/>
</dbReference>